<dbReference type="OrthoDB" id="10346192at2759"/>
<organism evidence="1 2">
    <name type="scientific">Ancylostoma caninum</name>
    <name type="common">Dog hookworm</name>
    <dbReference type="NCBI Taxonomy" id="29170"/>
    <lineage>
        <taxon>Eukaryota</taxon>
        <taxon>Metazoa</taxon>
        <taxon>Ecdysozoa</taxon>
        <taxon>Nematoda</taxon>
        <taxon>Chromadorea</taxon>
        <taxon>Rhabditida</taxon>
        <taxon>Rhabditina</taxon>
        <taxon>Rhabditomorpha</taxon>
        <taxon>Strongyloidea</taxon>
        <taxon>Ancylostomatidae</taxon>
        <taxon>Ancylostomatinae</taxon>
        <taxon>Ancylostoma</taxon>
    </lineage>
</organism>
<gene>
    <name evidence="1" type="ORF">ANCCAN_20460</name>
</gene>
<protein>
    <submittedName>
        <fullName evidence="1">Uncharacterized protein</fullName>
    </submittedName>
</protein>
<evidence type="ECO:0000313" key="1">
    <source>
        <dbReference type="EMBL" id="RCN33705.1"/>
    </source>
</evidence>
<accession>A0A368FSA3</accession>
<reference evidence="1 2" key="1">
    <citation type="submission" date="2014-10" db="EMBL/GenBank/DDBJ databases">
        <title>Draft genome of the hookworm Ancylostoma caninum.</title>
        <authorList>
            <person name="Mitreva M."/>
        </authorList>
    </citation>
    <scope>NUCLEOTIDE SEQUENCE [LARGE SCALE GENOMIC DNA]</scope>
    <source>
        <strain evidence="1 2">Baltimore</strain>
    </source>
</reference>
<sequence length="110" mass="12414">MGELAAPLEGVQEESLVTPLESTQLQMMRLLQINKDRINEQERIVLDQLETRYRDGVNGSIESLISAHPTITLPVFNESDLEVVKRGGHLSLPKKLTVKKEDRLSVCGRY</sequence>
<evidence type="ECO:0000313" key="2">
    <source>
        <dbReference type="Proteomes" id="UP000252519"/>
    </source>
</evidence>
<keyword evidence="2" id="KW-1185">Reference proteome</keyword>
<dbReference type="AlphaFoldDB" id="A0A368FSA3"/>
<proteinExistence type="predicted"/>
<dbReference type="Proteomes" id="UP000252519">
    <property type="component" value="Unassembled WGS sequence"/>
</dbReference>
<name>A0A368FSA3_ANCCA</name>
<dbReference type="EMBL" id="JOJR01000880">
    <property type="protein sequence ID" value="RCN33705.1"/>
    <property type="molecule type" value="Genomic_DNA"/>
</dbReference>
<comment type="caution">
    <text evidence="1">The sequence shown here is derived from an EMBL/GenBank/DDBJ whole genome shotgun (WGS) entry which is preliminary data.</text>
</comment>